<dbReference type="Pfam" id="PF01266">
    <property type="entry name" value="DAO"/>
    <property type="match status" value="1"/>
</dbReference>
<dbReference type="InterPro" id="IPR049516">
    <property type="entry name" value="FAD-depend_C"/>
</dbReference>
<dbReference type="PIRSF" id="PIRSF038984">
    <property type="entry name" value="FAD_binding_protein"/>
    <property type="match status" value="1"/>
</dbReference>
<proteinExistence type="predicted"/>
<feature type="domain" description="FAD dependent oxidoreductase" evidence="1">
    <location>
        <begin position="5"/>
        <end position="191"/>
    </location>
</feature>
<dbReference type="EMBL" id="LFDV01000001">
    <property type="protein sequence ID" value="KTB49228.1"/>
    <property type="molecule type" value="Genomic_DNA"/>
</dbReference>
<dbReference type="InterPro" id="IPR036188">
    <property type="entry name" value="FAD/NAD-bd_sf"/>
</dbReference>
<dbReference type="InterPro" id="IPR028348">
    <property type="entry name" value="FAD-binding_protein"/>
</dbReference>
<dbReference type="PRINTS" id="PR00368">
    <property type="entry name" value="FADPNR"/>
</dbReference>
<protein>
    <submittedName>
        <fullName evidence="3">Putative FAD-dependent dehydrogenase</fullName>
    </submittedName>
</protein>
<dbReference type="Gene3D" id="3.50.50.60">
    <property type="entry name" value="FAD/NAD(P)-binding domain"/>
    <property type="match status" value="2"/>
</dbReference>
<evidence type="ECO:0000259" key="2">
    <source>
        <dbReference type="Pfam" id="PF21688"/>
    </source>
</evidence>
<sequence length="449" mass="47918">MSKYDVIIIGGGPAGLFAALELARSSTLNVLLLEKGKDIDERSNIVSGLGGAGAFSDGKLTLSSKAGGHLAEYVGEAAAEKLIVQVDRIWLDFGAPDKVYGLGDAVAGIERRASLAGLRLVALPVRHLGTERCPAVLRGIRERLKERIEIRTSTAAKNIVVRDGKLTGVETSDGEVIEAGNVIAAPGREGADWLLKQARGLGLSLATNPVDVGVRVELPNAVMDELTSVLYEAKLEYLSKSFDDRIRTFCMCPQGTVVRETTGGDDPVVTVNGQSFASHDSPNTNFALLVSTQFTEPFKEPIAYGKYIARLANILSGGVLVQRLGDLKKGRRSTPERIDRGLVLPTLESATPGDLSFVLPYRHLTGLFEMLEAMDKLSPGVASDHTLLYGVEVKFYSSRPKLSAGFETELPGLFAIGDGAGVSRGLVQASACGVVAAREILKRNDDRKS</sequence>
<feature type="domain" description="FAD-dependent protein C-terminal" evidence="2">
    <location>
        <begin position="211"/>
        <end position="393"/>
    </location>
</feature>
<dbReference type="InterPro" id="IPR006076">
    <property type="entry name" value="FAD-dep_OxRdtase"/>
</dbReference>
<reference evidence="3 4" key="1">
    <citation type="submission" date="2015-06" db="EMBL/GenBank/DDBJ databases">
        <title>Genome sequence of the organohalide-respiring Dehalogenimonas alkenigignens type strain (IP3-3T).</title>
        <authorList>
            <person name="Key T.A."/>
            <person name="Richmond D.P."/>
            <person name="Bowman K.S."/>
            <person name="Cho Y.-J."/>
            <person name="Chun J."/>
            <person name="da Costa M.S."/>
            <person name="Rainey F.A."/>
            <person name="Moe W.M."/>
        </authorList>
    </citation>
    <scope>NUCLEOTIDE SEQUENCE [LARGE SCALE GENOMIC DNA]</scope>
    <source>
        <strain evidence="3 4">IP3-3</strain>
    </source>
</reference>
<dbReference type="AlphaFoldDB" id="A0A0W0GKZ1"/>
<dbReference type="STRING" id="1217799.DEALK_01400"/>
<keyword evidence="4" id="KW-1185">Reference proteome</keyword>
<name>A0A0W0GKZ1_9CHLR</name>
<dbReference type="PANTHER" id="PTHR43106:SF1">
    <property type="entry name" value="DEHYDROGENASE-RELATED"/>
    <property type="match status" value="1"/>
</dbReference>
<organism evidence="3 4">
    <name type="scientific">Dehalogenimonas alkenigignens</name>
    <dbReference type="NCBI Taxonomy" id="1217799"/>
    <lineage>
        <taxon>Bacteria</taxon>
        <taxon>Bacillati</taxon>
        <taxon>Chloroflexota</taxon>
        <taxon>Dehalococcoidia</taxon>
        <taxon>Dehalococcoidales</taxon>
        <taxon>Dehalococcoidaceae</taxon>
        <taxon>Dehalogenimonas</taxon>
    </lineage>
</organism>
<evidence type="ECO:0000313" key="4">
    <source>
        <dbReference type="Proteomes" id="UP000053947"/>
    </source>
</evidence>
<evidence type="ECO:0000313" key="3">
    <source>
        <dbReference type="EMBL" id="KTB49228.1"/>
    </source>
</evidence>
<evidence type="ECO:0000259" key="1">
    <source>
        <dbReference type="Pfam" id="PF01266"/>
    </source>
</evidence>
<dbReference type="RefSeq" id="WP_058437757.1">
    <property type="nucleotide sequence ID" value="NZ_KQ758903.1"/>
</dbReference>
<accession>A0A0W0GKZ1</accession>
<dbReference type="PATRIC" id="fig|1217799.6.peg.141"/>
<dbReference type="Pfam" id="PF21688">
    <property type="entry name" value="FAD-depend_C"/>
    <property type="match status" value="1"/>
</dbReference>
<gene>
    <name evidence="3" type="ORF">DEALK_01400</name>
</gene>
<dbReference type="OrthoDB" id="9762921at2"/>
<comment type="caution">
    <text evidence="3">The sequence shown here is derived from an EMBL/GenBank/DDBJ whole genome shotgun (WGS) entry which is preliminary data.</text>
</comment>
<dbReference type="PANTHER" id="PTHR43106">
    <property type="entry name" value="DEHYDROGENASE-RELATED"/>
    <property type="match status" value="1"/>
</dbReference>
<dbReference type="SUPFAM" id="SSF51905">
    <property type="entry name" value="FAD/NAD(P)-binding domain"/>
    <property type="match status" value="1"/>
</dbReference>
<dbReference type="Proteomes" id="UP000053947">
    <property type="component" value="Unassembled WGS sequence"/>
</dbReference>